<dbReference type="InterPro" id="IPR020449">
    <property type="entry name" value="Tscrpt_reg_AraC-type_HTH"/>
</dbReference>
<dbReference type="PANTHER" id="PTHR43280:SF28">
    <property type="entry name" value="HTH-TYPE TRANSCRIPTIONAL ACTIVATOR RHAS"/>
    <property type="match status" value="1"/>
</dbReference>
<accession>A0A0J9C1U7</accession>
<dbReference type="Proteomes" id="UP000037392">
    <property type="component" value="Unassembled WGS sequence"/>
</dbReference>
<dbReference type="PROSITE" id="PS00041">
    <property type="entry name" value="HTH_ARAC_FAMILY_1"/>
    <property type="match status" value="1"/>
</dbReference>
<dbReference type="InterPro" id="IPR014710">
    <property type="entry name" value="RmlC-like_jellyroll"/>
</dbReference>
<dbReference type="PROSITE" id="PS01124">
    <property type="entry name" value="HTH_ARAC_FAMILY_2"/>
    <property type="match status" value="1"/>
</dbReference>
<keyword evidence="1" id="KW-0805">Transcription regulation</keyword>
<dbReference type="CDD" id="cd02208">
    <property type="entry name" value="cupin_RmlC-like"/>
    <property type="match status" value="1"/>
</dbReference>
<feature type="domain" description="HTH araC/xylS-type" evidence="4">
    <location>
        <begin position="201"/>
        <end position="299"/>
    </location>
</feature>
<gene>
    <name evidence="5" type="ORF">HMPREF9470_03271</name>
</gene>
<organism evidence="5 6">
    <name type="scientific">[Clostridium] citroniae WAL-19142</name>
    <dbReference type="NCBI Taxonomy" id="742734"/>
    <lineage>
        <taxon>Bacteria</taxon>
        <taxon>Bacillati</taxon>
        <taxon>Bacillota</taxon>
        <taxon>Clostridia</taxon>
        <taxon>Lachnospirales</taxon>
        <taxon>Lachnospiraceae</taxon>
        <taxon>Enterocloster</taxon>
    </lineage>
</organism>
<dbReference type="GeneID" id="93162196"/>
<dbReference type="PRINTS" id="PR00032">
    <property type="entry name" value="HTHARAC"/>
</dbReference>
<dbReference type="PANTHER" id="PTHR43280">
    <property type="entry name" value="ARAC-FAMILY TRANSCRIPTIONAL REGULATOR"/>
    <property type="match status" value="1"/>
</dbReference>
<dbReference type="Pfam" id="PF02311">
    <property type="entry name" value="AraC_binding"/>
    <property type="match status" value="1"/>
</dbReference>
<dbReference type="SUPFAM" id="SSF51182">
    <property type="entry name" value="RmlC-like cupins"/>
    <property type="match status" value="1"/>
</dbReference>
<dbReference type="PATRIC" id="fig|742734.4.peg.3502"/>
<sequence>MNPKTVITDRNLLEKIQYQDSAFPISFYMDHFDEYLNGEVNHHWHDEFEFGILLKGQAECRIDQSPASGEYRILDQGDGLFINSKTIHNIKQTESGTILFNFVLSPGFFQLLPAGNTYQKNILPVIKSSLAGLFLKSENDKDRLLLNSIMEFSLLKEDSPAYELYCIELICRLWRYLISRLAEVKDISKVKSKKIQEQRIRLMLSYIHTHYGDDIAVSSIAQAANVSRSECFRCFQTVIGRTPTEYLCDYRLSQAAHMLTSTDRKISDICFACGFTSPSYFGKLFKEKCGMSPGQYRYNRTAPEIV</sequence>
<proteinExistence type="predicted"/>
<dbReference type="InterPro" id="IPR003313">
    <property type="entry name" value="AraC-bd"/>
</dbReference>
<dbReference type="GO" id="GO:0003700">
    <property type="term" value="F:DNA-binding transcription factor activity"/>
    <property type="evidence" value="ECO:0007669"/>
    <property type="project" value="InterPro"/>
</dbReference>
<dbReference type="Pfam" id="PF12833">
    <property type="entry name" value="HTH_18"/>
    <property type="match status" value="1"/>
</dbReference>
<dbReference type="InterPro" id="IPR018062">
    <property type="entry name" value="HTH_AraC-typ_CS"/>
</dbReference>
<dbReference type="RefSeq" id="WP_048930220.1">
    <property type="nucleotide sequence ID" value="NZ_KQ235879.1"/>
</dbReference>
<dbReference type="InterPro" id="IPR011051">
    <property type="entry name" value="RmlC_Cupin_sf"/>
</dbReference>
<dbReference type="Gene3D" id="2.60.120.10">
    <property type="entry name" value="Jelly Rolls"/>
    <property type="match status" value="1"/>
</dbReference>
<reference evidence="5 6" key="1">
    <citation type="submission" date="2011-04" db="EMBL/GenBank/DDBJ databases">
        <title>The Genome Sequence of Clostridium citroniae WAL-19142.</title>
        <authorList>
            <consortium name="The Broad Institute Genome Sequencing Platform"/>
            <person name="Earl A."/>
            <person name="Ward D."/>
            <person name="Feldgarden M."/>
            <person name="Gevers D."/>
            <person name="Warren Y.A."/>
            <person name="Tyrrell K.L."/>
            <person name="Citron D.M."/>
            <person name="Goldstein E.J."/>
            <person name="Daigneault M."/>
            <person name="Allen-Vercoe E."/>
            <person name="Young S.K."/>
            <person name="Zeng Q."/>
            <person name="Gargeya S."/>
            <person name="Fitzgerald M."/>
            <person name="Haas B."/>
            <person name="Abouelleil A."/>
            <person name="Alvarado L."/>
            <person name="Arachchi H.M."/>
            <person name="Berlin A."/>
            <person name="Brown A."/>
            <person name="Chapman S.B."/>
            <person name="Chen Z."/>
            <person name="Dunbar C."/>
            <person name="Freedman E."/>
            <person name="Gearin G."/>
            <person name="Gellesch M."/>
            <person name="Goldberg J."/>
            <person name="Griggs A."/>
            <person name="Gujja S."/>
            <person name="Heilman E.R."/>
            <person name="Heiman D."/>
            <person name="Howarth C."/>
            <person name="Larson L."/>
            <person name="Lui A."/>
            <person name="MacDonald P.J."/>
            <person name="Mehta T."/>
            <person name="Montmayeur A."/>
            <person name="Murphy C."/>
            <person name="Neiman D."/>
            <person name="Pearson M."/>
            <person name="Priest M."/>
            <person name="Roberts A."/>
            <person name="Saif S."/>
            <person name="Shea T."/>
            <person name="Shenoy N."/>
            <person name="Sisk P."/>
            <person name="Stolte C."/>
            <person name="Sykes S."/>
            <person name="White J."/>
            <person name="Yandava C."/>
            <person name="Wortman J."/>
            <person name="Nusbaum C."/>
            <person name="Birren B."/>
        </authorList>
    </citation>
    <scope>NUCLEOTIDE SEQUENCE [LARGE SCALE GENOMIC DNA]</scope>
    <source>
        <strain evidence="5 6">WAL-19142</strain>
    </source>
</reference>
<comment type="caution">
    <text evidence="5">The sequence shown here is derived from an EMBL/GenBank/DDBJ whole genome shotgun (WGS) entry which is preliminary data.</text>
</comment>
<dbReference type="AlphaFoldDB" id="A0A0J9C1U7"/>
<evidence type="ECO:0000256" key="1">
    <source>
        <dbReference type="ARBA" id="ARBA00023015"/>
    </source>
</evidence>
<dbReference type="EMBL" id="ADLK01000024">
    <property type="protein sequence ID" value="KMW18361.1"/>
    <property type="molecule type" value="Genomic_DNA"/>
</dbReference>
<evidence type="ECO:0000256" key="3">
    <source>
        <dbReference type="ARBA" id="ARBA00023163"/>
    </source>
</evidence>
<evidence type="ECO:0000313" key="6">
    <source>
        <dbReference type="Proteomes" id="UP000037392"/>
    </source>
</evidence>
<protein>
    <recommendedName>
        <fullName evidence="4">HTH araC/xylS-type domain-containing protein</fullName>
    </recommendedName>
</protein>
<keyword evidence="2" id="KW-0238">DNA-binding</keyword>
<evidence type="ECO:0000259" key="4">
    <source>
        <dbReference type="PROSITE" id="PS01124"/>
    </source>
</evidence>
<evidence type="ECO:0000256" key="2">
    <source>
        <dbReference type="ARBA" id="ARBA00023125"/>
    </source>
</evidence>
<dbReference type="SUPFAM" id="SSF46689">
    <property type="entry name" value="Homeodomain-like"/>
    <property type="match status" value="2"/>
</dbReference>
<dbReference type="GO" id="GO:0043565">
    <property type="term" value="F:sequence-specific DNA binding"/>
    <property type="evidence" value="ECO:0007669"/>
    <property type="project" value="InterPro"/>
</dbReference>
<dbReference type="InterPro" id="IPR018060">
    <property type="entry name" value="HTH_AraC"/>
</dbReference>
<name>A0A0J9C1U7_9FIRM</name>
<keyword evidence="3" id="KW-0804">Transcription</keyword>
<evidence type="ECO:0000313" key="5">
    <source>
        <dbReference type="EMBL" id="KMW18361.1"/>
    </source>
</evidence>
<dbReference type="OrthoDB" id="9778008at2"/>
<dbReference type="SMART" id="SM00342">
    <property type="entry name" value="HTH_ARAC"/>
    <property type="match status" value="1"/>
</dbReference>
<dbReference type="InterPro" id="IPR009057">
    <property type="entry name" value="Homeodomain-like_sf"/>
</dbReference>
<dbReference type="Gene3D" id="1.10.10.60">
    <property type="entry name" value="Homeodomain-like"/>
    <property type="match status" value="2"/>
</dbReference>